<protein>
    <recommendedName>
        <fullName evidence="10">Peroxisomal membrane protein MPV17</fullName>
    </recommendedName>
</protein>
<dbReference type="PANTHER" id="PTHR11266">
    <property type="entry name" value="PEROXISOMAL MEMBRANE PROTEIN 2, PXMP2 MPV17"/>
    <property type="match status" value="1"/>
</dbReference>
<gene>
    <name evidence="9" type="ORF">SMAR1039_LOCUS332</name>
</gene>
<evidence type="ECO:0008006" key="10">
    <source>
        <dbReference type="Google" id="ProtNLM"/>
    </source>
</evidence>
<evidence type="ECO:0000256" key="6">
    <source>
        <dbReference type="RuleBase" id="RU363053"/>
    </source>
</evidence>
<feature type="region of interest" description="Disordered" evidence="7">
    <location>
        <begin position="36"/>
        <end position="63"/>
    </location>
</feature>
<proteinExistence type="inferred from homology"/>
<feature type="compositionally biased region" description="Low complexity" evidence="7">
    <location>
        <begin position="50"/>
        <end position="63"/>
    </location>
</feature>
<evidence type="ECO:0000256" key="5">
    <source>
        <dbReference type="ARBA" id="ARBA00023136"/>
    </source>
</evidence>
<evidence type="ECO:0000256" key="7">
    <source>
        <dbReference type="SAM" id="MobiDB-lite"/>
    </source>
</evidence>
<keyword evidence="8" id="KW-0732">Signal</keyword>
<comment type="caution">
    <text evidence="6">Lacks conserved residue(s) required for the propagation of feature annotation.</text>
</comment>
<accession>A0A7S1YNW0</accession>
<evidence type="ECO:0000256" key="8">
    <source>
        <dbReference type="SAM" id="SignalP"/>
    </source>
</evidence>
<comment type="subcellular location">
    <subcellularLocation>
        <location evidence="1">Membrane</location>
        <topology evidence="1">Multi-pass membrane protein</topology>
    </subcellularLocation>
</comment>
<dbReference type="PANTHER" id="PTHR11266:SF80">
    <property type="entry name" value="PEROXISOMAL MEMBRANE PROTEIN 2"/>
    <property type="match status" value="1"/>
</dbReference>
<keyword evidence="4 6" id="KW-1133">Transmembrane helix</keyword>
<feature type="transmembrane region" description="Helical" evidence="6">
    <location>
        <begin position="248"/>
        <end position="267"/>
    </location>
</feature>
<keyword evidence="5 6" id="KW-0472">Membrane</keyword>
<feature type="signal peptide" evidence="8">
    <location>
        <begin position="1"/>
        <end position="26"/>
    </location>
</feature>
<evidence type="ECO:0000256" key="1">
    <source>
        <dbReference type="ARBA" id="ARBA00004141"/>
    </source>
</evidence>
<comment type="similarity">
    <text evidence="2 6">Belongs to the peroxisomal membrane protein PXMP2/4 family.</text>
</comment>
<sequence>MKTIASASSTLLLVLSSCGVGSLTNAFMSPQQSTYTPLSYQRNTPLTHLPSPSNDAQPQSSSQSSSTCLHLAELSGGITEAWNSYLDALEANPLLVKSITAGVILGAADLSGQALQQAIATNNDDNMELSTNNNNSNSVDIARFLRFAFFGFILQAPWNHFYYQILDGALPPTEDPFTSTTAIKVIIDQFIQAPIFTVIIFGFLGVLEGKSLDSIKEQLDEDYVDTMLANWKLWVPATAVNIAFCPPILRVLFLNVVFFFWSIFLSLKLNKD</sequence>
<dbReference type="Pfam" id="PF04117">
    <property type="entry name" value="Mpv17_PMP22"/>
    <property type="match status" value="1"/>
</dbReference>
<evidence type="ECO:0000256" key="2">
    <source>
        <dbReference type="ARBA" id="ARBA00006824"/>
    </source>
</evidence>
<feature type="compositionally biased region" description="Polar residues" evidence="7">
    <location>
        <begin position="36"/>
        <end position="46"/>
    </location>
</feature>
<keyword evidence="3 6" id="KW-0812">Transmembrane</keyword>
<evidence type="ECO:0000256" key="3">
    <source>
        <dbReference type="ARBA" id="ARBA00022692"/>
    </source>
</evidence>
<dbReference type="EMBL" id="HBGM01000482">
    <property type="protein sequence ID" value="CAD9313183.1"/>
    <property type="molecule type" value="Transcribed_RNA"/>
</dbReference>
<feature type="chain" id="PRO_5031286250" description="Peroxisomal membrane protein MPV17" evidence="8">
    <location>
        <begin position="27"/>
        <end position="272"/>
    </location>
</feature>
<dbReference type="GO" id="GO:0016020">
    <property type="term" value="C:membrane"/>
    <property type="evidence" value="ECO:0007669"/>
    <property type="project" value="UniProtKB-SubCell"/>
</dbReference>
<dbReference type="PROSITE" id="PS51257">
    <property type="entry name" value="PROKAR_LIPOPROTEIN"/>
    <property type="match status" value="1"/>
</dbReference>
<reference evidence="9" key="1">
    <citation type="submission" date="2021-01" db="EMBL/GenBank/DDBJ databases">
        <authorList>
            <person name="Corre E."/>
            <person name="Pelletier E."/>
            <person name="Niang G."/>
            <person name="Scheremetjew M."/>
            <person name="Finn R."/>
            <person name="Kale V."/>
            <person name="Holt S."/>
            <person name="Cochrane G."/>
            <person name="Meng A."/>
            <person name="Brown T."/>
            <person name="Cohen L."/>
        </authorList>
    </citation>
    <scope>NUCLEOTIDE SEQUENCE</scope>
    <source>
        <strain evidence="9">FE7</strain>
    </source>
</reference>
<dbReference type="InterPro" id="IPR007248">
    <property type="entry name" value="Mpv17_PMP22"/>
</dbReference>
<evidence type="ECO:0000256" key="4">
    <source>
        <dbReference type="ARBA" id="ARBA00022989"/>
    </source>
</evidence>
<evidence type="ECO:0000313" key="9">
    <source>
        <dbReference type="EMBL" id="CAD9313183.1"/>
    </source>
</evidence>
<dbReference type="GO" id="GO:0005737">
    <property type="term" value="C:cytoplasm"/>
    <property type="evidence" value="ECO:0007669"/>
    <property type="project" value="TreeGrafter"/>
</dbReference>
<name>A0A7S1YNW0_9STRA</name>
<dbReference type="AlphaFoldDB" id="A0A7S1YNW0"/>
<organism evidence="9">
    <name type="scientific">Skeletonema marinoi</name>
    <dbReference type="NCBI Taxonomy" id="267567"/>
    <lineage>
        <taxon>Eukaryota</taxon>
        <taxon>Sar</taxon>
        <taxon>Stramenopiles</taxon>
        <taxon>Ochrophyta</taxon>
        <taxon>Bacillariophyta</taxon>
        <taxon>Coscinodiscophyceae</taxon>
        <taxon>Thalassiosirophycidae</taxon>
        <taxon>Thalassiosirales</taxon>
        <taxon>Skeletonemataceae</taxon>
        <taxon>Skeletonema</taxon>
        <taxon>Skeletonema marinoi-dohrnii complex</taxon>
    </lineage>
</organism>